<evidence type="ECO:0000313" key="1">
    <source>
        <dbReference type="EMBL" id="KAG7366004.1"/>
    </source>
</evidence>
<dbReference type="EMBL" id="JAGRRH010000007">
    <property type="protein sequence ID" value="KAG7366004.1"/>
    <property type="molecule type" value="Genomic_DNA"/>
</dbReference>
<keyword evidence="2" id="KW-1185">Reference proteome</keyword>
<dbReference type="Proteomes" id="UP000693970">
    <property type="component" value="Unassembled WGS sequence"/>
</dbReference>
<protein>
    <submittedName>
        <fullName evidence="1">Uncharacterized protein</fullName>
    </submittedName>
</protein>
<comment type="caution">
    <text evidence="1">The sequence shown here is derived from an EMBL/GenBank/DDBJ whole genome shotgun (WGS) entry which is preliminary data.</text>
</comment>
<accession>A0A9K3LP17</accession>
<evidence type="ECO:0000313" key="2">
    <source>
        <dbReference type="Proteomes" id="UP000693970"/>
    </source>
</evidence>
<reference evidence="1" key="2">
    <citation type="submission" date="2021-04" db="EMBL/GenBank/DDBJ databases">
        <authorList>
            <person name="Podell S."/>
        </authorList>
    </citation>
    <scope>NUCLEOTIDE SEQUENCE</scope>
    <source>
        <strain evidence="1">Hildebrandi</strain>
    </source>
</reference>
<organism evidence="1 2">
    <name type="scientific">Nitzschia inconspicua</name>
    <dbReference type="NCBI Taxonomy" id="303405"/>
    <lineage>
        <taxon>Eukaryota</taxon>
        <taxon>Sar</taxon>
        <taxon>Stramenopiles</taxon>
        <taxon>Ochrophyta</taxon>
        <taxon>Bacillariophyta</taxon>
        <taxon>Bacillariophyceae</taxon>
        <taxon>Bacillariophycidae</taxon>
        <taxon>Bacillariales</taxon>
        <taxon>Bacillariaceae</taxon>
        <taxon>Nitzschia</taxon>
    </lineage>
</organism>
<gene>
    <name evidence="1" type="ORF">IV203_028674</name>
</gene>
<dbReference type="AlphaFoldDB" id="A0A9K3LP17"/>
<name>A0A9K3LP17_9STRA</name>
<reference evidence="1" key="1">
    <citation type="journal article" date="2021" name="Sci. Rep.">
        <title>Diploid genomic architecture of Nitzschia inconspicua, an elite biomass production diatom.</title>
        <authorList>
            <person name="Oliver A."/>
            <person name="Podell S."/>
            <person name="Pinowska A."/>
            <person name="Traller J.C."/>
            <person name="Smith S.R."/>
            <person name="McClure R."/>
            <person name="Beliaev A."/>
            <person name="Bohutskyi P."/>
            <person name="Hill E.A."/>
            <person name="Rabines A."/>
            <person name="Zheng H."/>
            <person name="Allen L.Z."/>
            <person name="Kuo A."/>
            <person name="Grigoriev I.V."/>
            <person name="Allen A.E."/>
            <person name="Hazlebeck D."/>
            <person name="Allen E.E."/>
        </authorList>
    </citation>
    <scope>NUCLEOTIDE SEQUENCE</scope>
    <source>
        <strain evidence="1">Hildebrandi</strain>
    </source>
</reference>
<sequence>MFSKTHKPTSSVPWKSWLQRCVGIVLRMQCRCSFCESPLADDPCVVLMTVAPTSKVESCPKYLRDLRISCVLLMSKRSYRILLRDLYIVNGVRDVALNLKVGFLVLVRSNLEDGFLVLVRPMPFRLYRPANLW</sequence>
<proteinExistence type="predicted"/>